<dbReference type="Gene3D" id="3.40.50.1580">
    <property type="entry name" value="Nucleoside phosphorylase domain"/>
    <property type="match status" value="1"/>
</dbReference>
<dbReference type="SUPFAM" id="SSF53167">
    <property type="entry name" value="Purine and uridine phosphorylases"/>
    <property type="match status" value="1"/>
</dbReference>
<dbReference type="PANTHER" id="PTHR43691:SF11">
    <property type="entry name" value="FI09636P-RELATED"/>
    <property type="match status" value="1"/>
</dbReference>
<evidence type="ECO:0000256" key="4">
    <source>
        <dbReference type="ARBA" id="ARBA00022676"/>
    </source>
</evidence>
<dbReference type="GO" id="GO:0005829">
    <property type="term" value="C:cytosol"/>
    <property type="evidence" value="ECO:0007669"/>
    <property type="project" value="TreeGrafter"/>
</dbReference>
<evidence type="ECO:0000259" key="7">
    <source>
        <dbReference type="Pfam" id="PF01048"/>
    </source>
</evidence>
<keyword evidence="4" id="KW-0328">Glycosyltransferase</keyword>
<evidence type="ECO:0000256" key="6">
    <source>
        <dbReference type="ARBA" id="ARBA00048447"/>
    </source>
</evidence>
<dbReference type="InterPro" id="IPR000845">
    <property type="entry name" value="Nucleoside_phosphorylase_d"/>
</dbReference>
<dbReference type="InterPro" id="IPR018016">
    <property type="entry name" value="Nucleoside_phosphorylase_CS"/>
</dbReference>
<dbReference type="PANTHER" id="PTHR43691">
    <property type="entry name" value="URIDINE PHOSPHORYLASE"/>
    <property type="match status" value="1"/>
</dbReference>
<evidence type="ECO:0000313" key="9">
    <source>
        <dbReference type="Proteomes" id="UP000605670"/>
    </source>
</evidence>
<evidence type="ECO:0000256" key="5">
    <source>
        <dbReference type="ARBA" id="ARBA00022679"/>
    </source>
</evidence>
<accession>A0A917BER3</accession>
<protein>
    <recommendedName>
        <fullName evidence="3">Uridine phosphorylase</fullName>
        <ecNumber evidence="2">2.4.2.3</ecNumber>
    </recommendedName>
</protein>
<dbReference type="InterPro" id="IPR035994">
    <property type="entry name" value="Nucleoside_phosphorylase_sf"/>
</dbReference>
<dbReference type="EMBL" id="BMEM01000001">
    <property type="protein sequence ID" value="GGF36489.1"/>
    <property type="molecule type" value="Genomic_DNA"/>
</dbReference>
<dbReference type="AlphaFoldDB" id="A0A917BER3"/>
<sequence length="240" mass="25869">MSTHIAAEPGQIAPRVLLPGDPLRARWIAENFLEGAQCYSEVRGMLGFTGTYRGERVSVQGTGMGQPSASIYCNELIREYDVQQLVRVGSCGALSERLAVRDVVIAQAAATDSSMNTIRFQGYHYPAVADFGLLRSAVEAAEQAGARHLVGTVFSSDSFYHARPELTQKVVEYGVVAVEMEAAEIYTLAALHGRQALGVMTVSDHILTGEETTAQEREQTFGDMVTVALEAMLATPLPTA</sequence>
<proteinExistence type="inferred from homology"/>
<comment type="catalytic activity">
    <reaction evidence="6">
        <text>uridine + phosphate = alpha-D-ribose 1-phosphate + uracil</text>
        <dbReference type="Rhea" id="RHEA:24388"/>
        <dbReference type="ChEBI" id="CHEBI:16704"/>
        <dbReference type="ChEBI" id="CHEBI:17568"/>
        <dbReference type="ChEBI" id="CHEBI:43474"/>
        <dbReference type="ChEBI" id="CHEBI:57720"/>
        <dbReference type="EC" id="2.4.2.3"/>
    </reaction>
</comment>
<dbReference type="NCBIfam" id="TIGR00107">
    <property type="entry name" value="deoD"/>
    <property type="match status" value="1"/>
</dbReference>
<dbReference type="Pfam" id="PF01048">
    <property type="entry name" value="PNP_UDP_1"/>
    <property type="match status" value="1"/>
</dbReference>
<reference evidence="8" key="1">
    <citation type="journal article" date="2014" name="Int. J. Syst. Evol. Microbiol.">
        <title>Complete genome sequence of Corynebacterium casei LMG S-19264T (=DSM 44701T), isolated from a smear-ripened cheese.</title>
        <authorList>
            <consortium name="US DOE Joint Genome Institute (JGI-PGF)"/>
            <person name="Walter F."/>
            <person name="Albersmeier A."/>
            <person name="Kalinowski J."/>
            <person name="Ruckert C."/>
        </authorList>
    </citation>
    <scope>NUCLEOTIDE SEQUENCE</scope>
    <source>
        <strain evidence="8">CGMCC 1.12160</strain>
    </source>
</reference>
<dbReference type="Proteomes" id="UP000605670">
    <property type="component" value="Unassembled WGS sequence"/>
</dbReference>
<dbReference type="GO" id="GO:0006152">
    <property type="term" value="P:purine nucleoside catabolic process"/>
    <property type="evidence" value="ECO:0007669"/>
    <property type="project" value="TreeGrafter"/>
</dbReference>
<evidence type="ECO:0000313" key="8">
    <source>
        <dbReference type="EMBL" id="GGF36489.1"/>
    </source>
</evidence>
<evidence type="ECO:0000256" key="2">
    <source>
        <dbReference type="ARBA" id="ARBA00011888"/>
    </source>
</evidence>
<dbReference type="RefSeq" id="WP_188427605.1">
    <property type="nucleotide sequence ID" value="NZ_BAABKH010000007.1"/>
</dbReference>
<dbReference type="NCBIfam" id="NF004489">
    <property type="entry name" value="PRK05819.1"/>
    <property type="match status" value="1"/>
</dbReference>
<keyword evidence="9" id="KW-1185">Reference proteome</keyword>
<dbReference type="PROSITE" id="PS01232">
    <property type="entry name" value="PNP_UDP_1"/>
    <property type="match status" value="1"/>
</dbReference>
<dbReference type="GO" id="GO:0004850">
    <property type="term" value="F:uridine phosphorylase activity"/>
    <property type="evidence" value="ECO:0007669"/>
    <property type="project" value="UniProtKB-EC"/>
</dbReference>
<name>A0A917BER3_9MICO</name>
<feature type="domain" description="Nucleoside phosphorylase" evidence="7">
    <location>
        <begin position="15"/>
        <end position="225"/>
    </location>
</feature>
<dbReference type="GO" id="GO:0004731">
    <property type="term" value="F:purine-nucleoside phosphorylase activity"/>
    <property type="evidence" value="ECO:0007669"/>
    <property type="project" value="InterPro"/>
</dbReference>
<reference evidence="8" key="2">
    <citation type="submission" date="2020-09" db="EMBL/GenBank/DDBJ databases">
        <authorList>
            <person name="Sun Q."/>
            <person name="Zhou Y."/>
        </authorList>
    </citation>
    <scope>NUCLEOTIDE SEQUENCE</scope>
    <source>
        <strain evidence="8">CGMCC 1.12160</strain>
    </source>
</reference>
<comment type="similarity">
    <text evidence="1">Belongs to the PNP/UDP phosphorylase family.</text>
</comment>
<dbReference type="HAMAP" id="MF_01627">
    <property type="entry name" value="Pur_nucleosid_phosp"/>
    <property type="match status" value="1"/>
</dbReference>
<organism evidence="8 9">
    <name type="scientific">Ornithinimicrobium tianjinense</name>
    <dbReference type="NCBI Taxonomy" id="1195761"/>
    <lineage>
        <taxon>Bacteria</taxon>
        <taxon>Bacillati</taxon>
        <taxon>Actinomycetota</taxon>
        <taxon>Actinomycetes</taxon>
        <taxon>Micrococcales</taxon>
        <taxon>Ornithinimicrobiaceae</taxon>
        <taxon>Ornithinimicrobium</taxon>
    </lineage>
</organism>
<comment type="caution">
    <text evidence="8">The sequence shown here is derived from an EMBL/GenBank/DDBJ whole genome shotgun (WGS) entry which is preliminary data.</text>
</comment>
<evidence type="ECO:0000256" key="3">
    <source>
        <dbReference type="ARBA" id="ARBA00021980"/>
    </source>
</evidence>
<dbReference type="InterPro" id="IPR004402">
    <property type="entry name" value="DeoD-type"/>
</dbReference>
<evidence type="ECO:0000256" key="1">
    <source>
        <dbReference type="ARBA" id="ARBA00010456"/>
    </source>
</evidence>
<gene>
    <name evidence="8" type="primary">deoD</name>
    <name evidence="8" type="ORF">GCM10011366_00170</name>
</gene>
<dbReference type="EC" id="2.4.2.3" evidence="2"/>
<keyword evidence="5" id="KW-0808">Transferase</keyword>
<dbReference type="CDD" id="cd09006">
    <property type="entry name" value="PNP_EcPNPI-like"/>
    <property type="match status" value="1"/>
</dbReference>